<protein>
    <recommendedName>
        <fullName evidence="3">Nucleotide-diphospho-sugar transferase domain-containing protein</fullName>
    </recommendedName>
</protein>
<evidence type="ECO:0000313" key="4">
    <source>
        <dbReference type="EMBL" id="EGD79156.1"/>
    </source>
</evidence>
<dbReference type="GO" id="GO:0005794">
    <property type="term" value="C:Golgi apparatus"/>
    <property type="evidence" value="ECO:0007669"/>
    <property type="project" value="TreeGrafter"/>
</dbReference>
<dbReference type="STRING" id="946362.F2UNF1"/>
<dbReference type="GO" id="GO:0016757">
    <property type="term" value="F:glycosyltransferase activity"/>
    <property type="evidence" value="ECO:0007669"/>
    <property type="project" value="TreeGrafter"/>
</dbReference>
<gene>
    <name evidence="4" type="ORF">PTSG_09887</name>
</gene>
<dbReference type="EMBL" id="GL832984">
    <property type="protein sequence ID" value="EGD79156.1"/>
    <property type="molecule type" value="Genomic_DNA"/>
</dbReference>
<feature type="chain" id="PRO_5003287738" description="Nucleotide-diphospho-sugar transferase domain-containing protein" evidence="2">
    <location>
        <begin position="40"/>
        <end position="300"/>
    </location>
</feature>
<evidence type="ECO:0000256" key="2">
    <source>
        <dbReference type="SAM" id="SignalP"/>
    </source>
</evidence>
<dbReference type="InParanoid" id="F2UNF1"/>
<proteinExistence type="inferred from homology"/>
<dbReference type="AlphaFoldDB" id="F2UNF1"/>
<dbReference type="InterPro" id="IPR052636">
    <property type="entry name" value="UDP-D-xylose:L-fucose_XylT"/>
</dbReference>
<evidence type="ECO:0000256" key="1">
    <source>
        <dbReference type="ARBA" id="ARBA00007033"/>
    </source>
</evidence>
<dbReference type="GeneID" id="16069785"/>
<dbReference type="Gene3D" id="3.90.550.10">
    <property type="entry name" value="Spore Coat Polysaccharide Biosynthesis Protein SpsA, Chain A"/>
    <property type="match status" value="1"/>
</dbReference>
<feature type="domain" description="Nucleotide-diphospho-sugar transferase" evidence="3">
    <location>
        <begin position="86"/>
        <end position="281"/>
    </location>
</feature>
<evidence type="ECO:0000313" key="5">
    <source>
        <dbReference type="Proteomes" id="UP000007799"/>
    </source>
</evidence>
<keyword evidence="5" id="KW-1185">Reference proteome</keyword>
<dbReference type="InterPro" id="IPR029044">
    <property type="entry name" value="Nucleotide-diphossugar_trans"/>
</dbReference>
<keyword evidence="2" id="KW-0732">Signal</keyword>
<dbReference type="InterPro" id="IPR005069">
    <property type="entry name" value="Nucl-diP-sugar_transferase"/>
</dbReference>
<name>F2UNF1_SALR5</name>
<accession>F2UNF1</accession>
<sequence length="300" mass="33549">MREHHSVRPATTARRRPSITMQCAVLLLLLGTVPRACVAEETPLDAVALPPSEDVSSASTVVVTMASKDYIGLLQPWVRRIKAVGIEDFVIVAQDKETLAAAEELAPGRVRIGYNEDKGTTASGTAGKKSAYGNKAWKEAVENKARYVWHVIARNQTALYSDIDVIFLHNPLKYLESHVVSIGMPYGNDIDEPNFNSGFIYAKPTPQTQEVMRKWKSLSKEIWRYKSPPYDQRALNEAIVQTNTKFPDIVELPLRLFQYAPDCRALPQKCKKPYVVHFLGYSTPASKRTGIDKFLSARGK</sequence>
<reference evidence="4" key="1">
    <citation type="submission" date="2009-08" db="EMBL/GenBank/DDBJ databases">
        <title>Annotation of Salpingoeca rosetta.</title>
        <authorList>
            <consortium name="The Broad Institute Genome Sequencing Platform"/>
            <person name="Russ C."/>
            <person name="Cuomo C."/>
            <person name="Burger G."/>
            <person name="Gray M.W."/>
            <person name="Holland P.W.H."/>
            <person name="King N."/>
            <person name="Lang F.B.F."/>
            <person name="Roger A.J."/>
            <person name="Ruiz-Trillo I."/>
            <person name="Young S.K."/>
            <person name="Zeng Q."/>
            <person name="Gargeya S."/>
            <person name="Alvarado L."/>
            <person name="Berlin A."/>
            <person name="Chapman S.B."/>
            <person name="Chen Z."/>
            <person name="Freedman E."/>
            <person name="Gellesch M."/>
            <person name="Goldberg J."/>
            <person name="Griggs A."/>
            <person name="Gujja S."/>
            <person name="Heilman E."/>
            <person name="Heiman D."/>
            <person name="Howarth C."/>
            <person name="Mehta T."/>
            <person name="Neiman D."/>
            <person name="Pearson M."/>
            <person name="Roberts A."/>
            <person name="Saif S."/>
            <person name="Shea T."/>
            <person name="Shenoy N."/>
            <person name="Sisk P."/>
            <person name="Stolte C."/>
            <person name="Sykes S."/>
            <person name="White J."/>
            <person name="Yandava C."/>
            <person name="Haas B."/>
            <person name="Nusbaum C."/>
            <person name="Birren B."/>
        </authorList>
    </citation>
    <scope>NUCLEOTIDE SEQUENCE [LARGE SCALE GENOMIC DNA]</scope>
    <source>
        <strain evidence="4">ATCC 50818</strain>
    </source>
</reference>
<dbReference type="Pfam" id="PF03407">
    <property type="entry name" value="Nucleotid_trans"/>
    <property type="match status" value="1"/>
</dbReference>
<evidence type="ECO:0000259" key="3">
    <source>
        <dbReference type="Pfam" id="PF03407"/>
    </source>
</evidence>
<feature type="signal peptide" evidence="2">
    <location>
        <begin position="1"/>
        <end position="39"/>
    </location>
</feature>
<organism evidence="5">
    <name type="scientific">Salpingoeca rosetta (strain ATCC 50818 / BSB-021)</name>
    <dbReference type="NCBI Taxonomy" id="946362"/>
    <lineage>
        <taxon>Eukaryota</taxon>
        <taxon>Choanoflagellata</taxon>
        <taxon>Craspedida</taxon>
        <taxon>Salpingoecidae</taxon>
        <taxon>Salpingoeca</taxon>
    </lineage>
</organism>
<comment type="similarity">
    <text evidence="1">Belongs to the glycosyltransferase 77 family.</text>
</comment>
<dbReference type="RefSeq" id="XP_004989241.1">
    <property type="nucleotide sequence ID" value="XM_004989184.1"/>
</dbReference>
<dbReference type="PANTHER" id="PTHR47032">
    <property type="entry name" value="UDP-D-XYLOSE:L-FUCOSE ALPHA-1,3-D-XYLOSYLTRANSFERASE-RELATED"/>
    <property type="match status" value="1"/>
</dbReference>
<dbReference type="Proteomes" id="UP000007799">
    <property type="component" value="Unassembled WGS sequence"/>
</dbReference>
<dbReference type="SUPFAM" id="SSF53448">
    <property type="entry name" value="Nucleotide-diphospho-sugar transferases"/>
    <property type="match status" value="1"/>
</dbReference>
<dbReference type="KEGG" id="sre:PTSG_09887"/>
<dbReference type="OrthoDB" id="1712432at2759"/>
<dbReference type="PANTHER" id="PTHR47032:SF1">
    <property type="entry name" value="UDP-D-XYLOSE:L-FUCOSE ALPHA-1,3-D-XYLOSYLTRANSFERASE-RELATED"/>
    <property type="match status" value="1"/>
</dbReference>